<organism evidence="1">
    <name type="scientific">Anguilla anguilla</name>
    <name type="common">European freshwater eel</name>
    <name type="synonym">Muraena anguilla</name>
    <dbReference type="NCBI Taxonomy" id="7936"/>
    <lineage>
        <taxon>Eukaryota</taxon>
        <taxon>Metazoa</taxon>
        <taxon>Chordata</taxon>
        <taxon>Craniata</taxon>
        <taxon>Vertebrata</taxon>
        <taxon>Euteleostomi</taxon>
        <taxon>Actinopterygii</taxon>
        <taxon>Neopterygii</taxon>
        <taxon>Teleostei</taxon>
        <taxon>Anguilliformes</taxon>
        <taxon>Anguillidae</taxon>
        <taxon>Anguilla</taxon>
    </lineage>
</organism>
<evidence type="ECO:0000313" key="1">
    <source>
        <dbReference type="EMBL" id="JAI04073.1"/>
    </source>
</evidence>
<proteinExistence type="predicted"/>
<reference evidence="1" key="2">
    <citation type="journal article" date="2015" name="Fish Shellfish Immunol.">
        <title>Early steps in the European eel (Anguilla anguilla)-Vibrio vulnificus interaction in the gills: Role of the RtxA13 toxin.</title>
        <authorList>
            <person name="Callol A."/>
            <person name="Pajuelo D."/>
            <person name="Ebbesson L."/>
            <person name="Teles M."/>
            <person name="MacKenzie S."/>
            <person name="Amaro C."/>
        </authorList>
    </citation>
    <scope>NUCLEOTIDE SEQUENCE</scope>
</reference>
<dbReference type="AlphaFoldDB" id="A0A0E9XMW3"/>
<dbReference type="EMBL" id="GBXM01004505">
    <property type="protein sequence ID" value="JAI04073.1"/>
    <property type="molecule type" value="Transcribed_RNA"/>
</dbReference>
<sequence>MFFFGFHGPLPVHALIFDIPSLLRPLANVCLSTVCDTRPGRLRV</sequence>
<name>A0A0E9XMW3_ANGAN</name>
<protein>
    <submittedName>
        <fullName evidence="1">Uncharacterized protein</fullName>
    </submittedName>
</protein>
<reference evidence="1" key="1">
    <citation type="submission" date="2014-11" db="EMBL/GenBank/DDBJ databases">
        <authorList>
            <person name="Amaro Gonzalez C."/>
        </authorList>
    </citation>
    <scope>NUCLEOTIDE SEQUENCE</scope>
</reference>
<accession>A0A0E9XMW3</accession>